<evidence type="ECO:0000256" key="1">
    <source>
        <dbReference type="SAM" id="MobiDB-lite"/>
    </source>
</evidence>
<gene>
    <name evidence="2" type="ORF">PR048_018353</name>
</gene>
<feature type="region of interest" description="Disordered" evidence="1">
    <location>
        <begin position="452"/>
        <end position="484"/>
    </location>
</feature>
<protein>
    <submittedName>
        <fullName evidence="2">Uncharacterized protein</fullName>
    </submittedName>
</protein>
<accession>A0ABQ9HC09</accession>
<dbReference type="Proteomes" id="UP001159363">
    <property type="component" value="Chromosome 5"/>
</dbReference>
<keyword evidence="3" id="KW-1185">Reference proteome</keyword>
<dbReference type="EMBL" id="JARBHB010000006">
    <property type="protein sequence ID" value="KAJ8881867.1"/>
    <property type="molecule type" value="Genomic_DNA"/>
</dbReference>
<evidence type="ECO:0000313" key="3">
    <source>
        <dbReference type="Proteomes" id="UP001159363"/>
    </source>
</evidence>
<comment type="caution">
    <text evidence="2">The sequence shown here is derived from an EMBL/GenBank/DDBJ whole genome shotgun (WGS) entry which is preliminary data.</text>
</comment>
<evidence type="ECO:0000313" key="2">
    <source>
        <dbReference type="EMBL" id="KAJ8881867.1"/>
    </source>
</evidence>
<reference evidence="2 3" key="1">
    <citation type="submission" date="2023-02" db="EMBL/GenBank/DDBJ databases">
        <title>LHISI_Scaffold_Assembly.</title>
        <authorList>
            <person name="Stuart O.P."/>
            <person name="Cleave R."/>
            <person name="Magrath M.J.L."/>
            <person name="Mikheyev A.S."/>
        </authorList>
    </citation>
    <scope>NUCLEOTIDE SEQUENCE [LARGE SCALE GENOMIC DNA]</scope>
    <source>
        <strain evidence="2">Daus_M_001</strain>
        <tissue evidence="2">Leg muscle</tissue>
    </source>
</reference>
<name>A0ABQ9HC09_9NEOP</name>
<organism evidence="2 3">
    <name type="scientific">Dryococelus australis</name>
    <dbReference type="NCBI Taxonomy" id="614101"/>
    <lineage>
        <taxon>Eukaryota</taxon>
        <taxon>Metazoa</taxon>
        <taxon>Ecdysozoa</taxon>
        <taxon>Arthropoda</taxon>
        <taxon>Hexapoda</taxon>
        <taxon>Insecta</taxon>
        <taxon>Pterygota</taxon>
        <taxon>Neoptera</taxon>
        <taxon>Polyneoptera</taxon>
        <taxon>Phasmatodea</taxon>
        <taxon>Verophasmatodea</taxon>
        <taxon>Anareolatae</taxon>
        <taxon>Phasmatidae</taxon>
        <taxon>Eurycanthinae</taxon>
        <taxon>Dryococelus</taxon>
    </lineage>
</organism>
<sequence length="484" mass="54066">MEGRVKREIPGKTIGIVRHDSHIRKSRAAPQGIEPGSLSGPQAECVKLHRYRRLSRRRVSTTTSAWSVMDDAGADSAYCGMWSTRCPATACARAAPHTTAATTLYLQMVEKRENFYVSTYIRAGPELIWQTGSDHRGKWAQKEEDDVRNPMLQTFHSPLHASQFKFALGAWPCLTFTSNVFGYVCRHHTFGKARQRDGSNLWSYFHVLSSWNNVPAECNQRKTVHARGHMAGNNCSLSVARRHTKAVWEERRHLCWERLCEELTPLGESVRWHGEVSDLHCAVRGLDTDICTADCIPLAVSPLPFTITLCSSFVTTSTVLPPTLHWVRCHASAAPCSFAHVGHSRVPEFDSWPGFLIPAFPCLPGNQSSRHGSPAYRETNSCVSPGKNVAKPWQFILSSPIALFIGAAGLRSCRQLVLNMCKWTKCKLSWTALNIELCESLEEWSSARMKGLGETGDTRENLPTNDIVRHDSHMRKSGSDPAED</sequence>
<proteinExistence type="predicted"/>